<sequence length="147" mass="17090">MRKCLLLISVLFFSVVCQAQALQAQSVQSQKYSVSIDMDRAHITGICVLRDKGDEIVGSLINEFGIKAFDFVYDKRKDKTKLKNVIKMLNKWYIKKVLCTDLSVLFREKNNSKQLRKRRLSCEDAIVELENIKYNITYKFQSINAIE</sequence>
<evidence type="ECO:0000313" key="3">
    <source>
        <dbReference type="Proteomes" id="UP000698924"/>
    </source>
</evidence>
<dbReference type="EMBL" id="JACJMO010000016">
    <property type="protein sequence ID" value="MBM6858019.1"/>
    <property type="molecule type" value="Genomic_DNA"/>
</dbReference>
<evidence type="ECO:0008006" key="4">
    <source>
        <dbReference type="Google" id="ProtNLM"/>
    </source>
</evidence>
<comment type="caution">
    <text evidence="2">The sequence shown here is derived from an EMBL/GenBank/DDBJ whole genome shotgun (WGS) entry which is preliminary data.</text>
</comment>
<keyword evidence="1" id="KW-0732">Signal</keyword>
<accession>A0AA41DA46</accession>
<evidence type="ECO:0000313" key="2">
    <source>
        <dbReference type="EMBL" id="MBM6858019.1"/>
    </source>
</evidence>
<dbReference type="RefSeq" id="WP_204972275.1">
    <property type="nucleotide sequence ID" value="NZ_JAAZTS010000016.1"/>
</dbReference>
<evidence type="ECO:0000256" key="1">
    <source>
        <dbReference type="SAM" id="SignalP"/>
    </source>
</evidence>
<keyword evidence="3" id="KW-1185">Reference proteome</keyword>
<feature type="chain" id="PRO_5041247283" description="Transposase" evidence="1">
    <location>
        <begin position="20"/>
        <end position="147"/>
    </location>
</feature>
<protein>
    <recommendedName>
        <fullName evidence="4">Transposase</fullName>
    </recommendedName>
</protein>
<proteinExistence type="predicted"/>
<gene>
    <name evidence="2" type="ORF">H6D15_10485</name>
</gene>
<name>A0AA41DA46_9BACT</name>
<dbReference type="AlphaFoldDB" id="A0AA41DA46"/>
<feature type="signal peptide" evidence="1">
    <location>
        <begin position="1"/>
        <end position="19"/>
    </location>
</feature>
<reference evidence="2 3" key="1">
    <citation type="journal article" date="2021" name="Sci. Rep.">
        <title>The distribution of antibiotic resistance genes in chicken gut microbiota commensals.</title>
        <authorList>
            <person name="Juricova H."/>
            <person name="Matiasovicova J."/>
            <person name="Kubasova T."/>
            <person name="Cejkova D."/>
            <person name="Rychlik I."/>
        </authorList>
    </citation>
    <scope>NUCLEOTIDE SEQUENCE [LARGE SCALE GENOMIC DNA]</scope>
    <source>
        <strain evidence="2 3">An421</strain>
    </source>
</reference>
<organism evidence="2 3">
    <name type="scientific">Caecibacteroides pullorum</name>
    <dbReference type="NCBI Taxonomy" id="2725562"/>
    <lineage>
        <taxon>Bacteria</taxon>
        <taxon>Pseudomonadati</taxon>
        <taxon>Bacteroidota</taxon>
        <taxon>Bacteroidia</taxon>
        <taxon>Bacteroidales</taxon>
        <taxon>Bacteroidaceae</taxon>
        <taxon>Caecibacteroides</taxon>
    </lineage>
</organism>
<dbReference type="Proteomes" id="UP000698924">
    <property type="component" value="Unassembled WGS sequence"/>
</dbReference>